<protein>
    <recommendedName>
        <fullName evidence="2">Intraflagellar transport protein 122 homolog</fullName>
    </recommendedName>
</protein>
<dbReference type="GO" id="GO:0097730">
    <property type="term" value="C:non-motile cilium"/>
    <property type="evidence" value="ECO:0007669"/>
    <property type="project" value="TreeGrafter"/>
</dbReference>
<feature type="domain" description="IFT122 first beta-propeller" evidence="9">
    <location>
        <begin position="204"/>
        <end position="307"/>
    </location>
</feature>
<evidence type="ECO:0000313" key="13">
    <source>
        <dbReference type="Proteomes" id="UP001208570"/>
    </source>
</evidence>
<feature type="domain" description="IFT122 second beta-propeller" evidence="8">
    <location>
        <begin position="312"/>
        <end position="566"/>
    </location>
</feature>
<dbReference type="EMBL" id="JAODUP010000077">
    <property type="protein sequence ID" value="KAK2163562.1"/>
    <property type="molecule type" value="Genomic_DNA"/>
</dbReference>
<sequence>MEEFLVAKFVMNGHDLELPRIHLESPSFRIWDLCFSPDGQQLIVASGNRVLVYNANDGNLIQPLKGHKETVFCVNYAKDGKRFASGSADKSVIIWTNKLEGILKYTHNDAIQCLVYNPVSHQLASCACSDFGLWSPEQKSVSKHKVPARVTSCSWTNDGQYLALGLFNGIVSIRNKTGEEKVKIERPGGASSPVWSLQWNPSRDETYDVLAVVDWGQKLAFYQLSGKQIGKDRNLNYDPCTVSWFSKGEYVVIGGSDKQCTLHTKEGVKLAVISEQSSWVWCAKVKPDSNYVAVGCQDGSIAYYQLVFSTVHGLYKDRYAYRDNMTDVIIQHLITEQKVRIKCRELVKKIAIYKNRLAMQLPDKITVYELYSDEPTDMHYRVKEKINRKFDCNLLVVCAHHIILCQDKKLQCLSFQGMKEREWMMESLIRYIKVIGGPPGREGLLLGLKSGQILKIFVDNPFPIAILKQNTSVRCLDISAMRQKIAVVDEHNTCLVYDVNTKDLLFQEPNANSVAWNAHYEDMLCFSGGGLLNIKASSFPIHQQKLQGFVVGFTGSKIFCLHVYAMSTVEVPQSAPMYQYLEKKEFVYARFVQFISVSVIAAHITPAVSCSNCDAYKVACLGVTDGDWKALANEAMEGLDFNTAKKALIRIKDLRFLELLHNIEERSRRGEADQQVFLGDVYAYHGKFAEAARLYKKCGVEHKAMNMYTDLRMFEQAKEFVGSGDPSDKKVLISKQADWARNINEPKAAAEMYISAGEYVKAIEIIGDHGWADMMIDVARKLDKADREALLKCAMYLKKMEQYAYAAEIYNKLGDTKSLVQLHVEARHWDDAFVLAEKHSEFKNDVYVPYAQWLAENDRFEDAQAAFHKAGLQEEAVRVLEQLTHNAVVESRFNDAGYYFWKLSMQCLDIAAEDAEKKAEMLRKFKDFQKRAEMYYVYHSIQRYTDEPFTSHLPEALFNMARFLLHSMAGEIPAGISKVASLYALAKQSKNLGGYKLARYSYEKLQALRIPTKFQEAVDLGSVTIRSKPFQDSEELLPMCYRCSTTNPLLNNQGNFCINCRQPFIHSFVSFEVLPLVEFFLEDDITDDEAVSLLDLEPQHKDKDKGNWREMNKGNMQSLRMDNDYMSMDQEEEVGDPFTACLSFDQGGEDFQAVIVSRHVLRSLSRTEVIICKWPKPLRNRYYKNLMPDVIITKCPSCNMLFHTDDYEVLVLQKGCCPYCRHSVED</sequence>
<organism evidence="12 13">
    <name type="scientific">Paralvinella palmiformis</name>
    <dbReference type="NCBI Taxonomy" id="53620"/>
    <lineage>
        <taxon>Eukaryota</taxon>
        <taxon>Metazoa</taxon>
        <taxon>Spiralia</taxon>
        <taxon>Lophotrochozoa</taxon>
        <taxon>Annelida</taxon>
        <taxon>Polychaeta</taxon>
        <taxon>Sedentaria</taxon>
        <taxon>Canalipalpata</taxon>
        <taxon>Terebellida</taxon>
        <taxon>Terebelliformia</taxon>
        <taxon>Alvinellidae</taxon>
        <taxon>Paralvinella</taxon>
    </lineage>
</organism>
<dbReference type="InterPro" id="IPR056153">
    <property type="entry name" value="Beta-prop_IFT122_1st"/>
</dbReference>
<evidence type="ECO:0000256" key="7">
    <source>
        <dbReference type="PROSITE-ProRule" id="PRU00221"/>
    </source>
</evidence>
<evidence type="ECO:0000259" key="9">
    <source>
        <dbReference type="Pfam" id="PF23381"/>
    </source>
</evidence>
<comment type="subcellular location">
    <subcellularLocation>
        <location evidence="1">Cell projection</location>
        <location evidence="1">Cilium</location>
    </subcellularLocation>
</comment>
<dbReference type="GO" id="GO:0030991">
    <property type="term" value="C:intraciliary transport particle A"/>
    <property type="evidence" value="ECO:0007669"/>
    <property type="project" value="TreeGrafter"/>
</dbReference>
<dbReference type="SUPFAM" id="SSF50978">
    <property type="entry name" value="WD40 repeat-like"/>
    <property type="match status" value="2"/>
</dbReference>
<proteinExistence type="predicted"/>
<keyword evidence="3 7" id="KW-0853">WD repeat</keyword>
<reference evidence="12" key="1">
    <citation type="journal article" date="2023" name="Mol. Biol. Evol.">
        <title>Third-Generation Sequencing Reveals the Adaptive Role of the Epigenome in Three Deep-Sea Polychaetes.</title>
        <authorList>
            <person name="Perez M."/>
            <person name="Aroh O."/>
            <person name="Sun Y."/>
            <person name="Lan Y."/>
            <person name="Juniper S.K."/>
            <person name="Young C.R."/>
            <person name="Angers B."/>
            <person name="Qian P.Y."/>
        </authorList>
    </citation>
    <scope>NUCLEOTIDE SEQUENCE</scope>
    <source>
        <strain evidence="12">P08H-3</strain>
    </source>
</reference>
<evidence type="ECO:0000259" key="10">
    <source>
        <dbReference type="Pfam" id="PF25144"/>
    </source>
</evidence>
<comment type="caution">
    <text evidence="12">The sequence shown here is derived from an EMBL/GenBank/DDBJ whole genome shotgun (WGS) entry which is preliminary data.</text>
</comment>
<evidence type="ECO:0000256" key="3">
    <source>
        <dbReference type="ARBA" id="ARBA00022574"/>
    </source>
</evidence>
<dbReference type="InterPro" id="IPR039857">
    <property type="entry name" value="Ift122/121"/>
</dbReference>
<dbReference type="Pfam" id="PF25144">
    <property type="entry name" value="Zn_ribbon_IFT122"/>
    <property type="match status" value="1"/>
</dbReference>
<dbReference type="PROSITE" id="PS50294">
    <property type="entry name" value="WD_REPEATS_REGION"/>
    <property type="match status" value="1"/>
</dbReference>
<dbReference type="InterPro" id="IPR036322">
    <property type="entry name" value="WD40_repeat_dom_sf"/>
</dbReference>
<dbReference type="PANTHER" id="PTHR12764">
    <property type="entry name" value="WD REPEAT DOMAIN-RELATED"/>
    <property type="match status" value="1"/>
</dbReference>
<keyword evidence="6" id="KW-0966">Cell projection</keyword>
<name>A0AAD9K2H9_9ANNE</name>
<evidence type="ECO:0000256" key="1">
    <source>
        <dbReference type="ARBA" id="ARBA00004138"/>
    </source>
</evidence>
<evidence type="ECO:0000313" key="12">
    <source>
        <dbReference type="EMBL" id="KAK2163562.1"/>
    </source>
</evidence>
<dbReference type="Pfam" id="PF25295">
    <property type="entry name" value="TPR_IFT122"/>
    <property type="match status" value="1"/>
</dbReference>
<dbReference type="Pfam" id="PF23381">
    <property type="entry name" value="Beta-prop_IFT122_1st"/>
    <property type="match status" value="2"/>
</dbReference>
<dbReference type="SMART" id="SM00320">
    <property type="entry name" value="WD40"/>
    <property type="match status" value="8"/>
</dbReference>
<evidence type="ECO:0000256" key="4">
    <source>
        <dbReference type="ARBA" id="ARBA00022737"/>
    </source>
</evidence>
<dbReference type="GO" id="GO:1905515">
    <property type="term" value="P:non-motile cilium assembly"/>
    <property type="evidence" value="ECO:0007669"/>
    <property type="project" value="TreeGrafter"/>
</dbReference>
<dbReference type="GO" id="GO:0035721">
    <property type="term" value="P:intraciliary retrograde transport"/>
    <property type="evidence" value="ECO:0007669"/>
    <property type="project" value="TreeGrafter"/>
</dbReference>
<dbReference type="FunFam" id="2.130.10.10:FF:000176">
    <property type="entry name" value="Intraflagellar transport protein 122 homolog"/>
    <property type="match status" value="1"/>
</dbReference>
<evidence type="ECO:0000256" key="2">
    <source>
        <dbReference type="ARBA" id="ARBA00019442"/>
    </source>
</evidence>
<keyword evidence="13" id="KW-1185">Reference proteome</keyword>
<dbReference type="InterPro" id="IPR056152">
    <property type="entry name" value="Beta-prop_IFT122_2nd"/>
</dbReference>
<dbReference type="PANTHER" id="PTHR12764:SF4">
    <property type="entry name" value="INTRAFLAGELLAR TRANSPORT PROTEIN 122 HOMOLOG"/>
    <property type="match status" value="1"/>
</dbReference>
<keyword evidence="5" id="KW-0969">Cilium</keyword>
<accession>A0AAD9K2H9</accession>
<dbReference type="SUPFAM" id="SSF48452">
    <property type="entry name" value="TPR-like"/>
    <property type="match status" value="1"/>
</dbReference>
<dbReference type="InterPro" id="IPR015943">
    <property type="entry name" value="WD40/YVTN_repeat-like_dom_sf"/>
</dbReference>
<dbReference type="Pfam" id="PF23377">
    <property type="entry name" value="Beta-prop_IFT122_2nd"/>
    <property type="match status" value="1"/>
</dbReference>
<dbReference type="Pfam" id="PF25143">
    <property type="entry name" value="Zn_ribbon_IFT122_C"/>
    <property type="match status" value="1"/>
</dbReference>
<dbReference type="InterPro" id="IPR011990">
    <property type="entry name" value="TPR-like_helical_dom_sf"/>
</dbReference>
<evidence type="ECO:0000259" key="8">
    <source>
        <dbReference type="Pfam" id="PF23377"/>
    </source>
</evidence>
<dbReference type="InterPro" id="IPR057411">
    <property type="entry name" value="TPR_IFT122"/>
</dbReference>
<dbReference type="PROSITE" id="PS50082">
    <property type="entry name" value="WD_REPEATS_2"/>
    <property type="match status" value="1"/>
</dbReference>
<dbReference type="InterPro" id="IPR056838">
    <property type="entry name" value="Zn_ribbon_IFT122"/>
</dbReference>
<dbReference type="GO" id="GO:0061512">
    <property type="term" value="P:protein localization to cilium"/>
    <property type="evidence" value="ECO:0007669"/>
    <property type="project" value="TreeGrafter"/>
</dbReference>
<feature type="repeat" description="WD" evidence="7">
    <location>
        <begin position="64"/>
        <end position="95"/>
    </location>
</feature>
<dbReference type="FunFam" id="1.25.40.470:FF:000005">
    <property type="entry name" value="Intraflagellar transport protein 122 homolog"/>
    <property type="match status" value="1"/>
</dbReference>
<dbReference type="InterPro" id="IPR001680">
    <property type="entry name" value="WD40_rpt"/>
</dbReference>
<evidence type="ECO:0000256" key="5">
    <source>
        <dbReference type="ARBA" id="ARBA00023069"/>
    </source>
</evidence>
<keyword evidence="4" id="KW-0677">Repeat</keyword>
<feature type="domain" description="Intraflagellar transport protein 122 homolog TPR" evidence="11">
    <location>
        <begin position="614"/>
        <end position="979"/>
    </location>
</feature>
<dbReference type="Gene3D" id="1.25.40.470">
    <property type="match status" value="2"/>
</dbReference>
<feature type="domain" description="IFT122 first beta-propeller" evidence="9">
    <location>
        <begin position="29"/>
        <end position="203"/>
    </location>
</feature>
<gene>
    <name evidence="12" type="ORF">LSH36_77g02033</name>
</gene>
<dbReference type="AlphaFoldDB" id="A0AAD9K2H9"/>
<evidence type="ECO:0000256" key="6">
    <source>
        <dbReference type="ARBA" id="ARBA00023273"/>
    </source>
</evidence>
<evidence type="ECO:0000259" key="11">
    <source>
        <dbReference type="Pfam" id="PF25295"/>
    </source>
</evidence>
<dbReference type="Gene3D" id="2.130.10.10">
    <property type="entry name" value="YVTN repeat-like/Quinoprotein amine dehydrogenase"/>
    <property type="match status" value="2"/>
</dbReference>
<feature type="domain" description="IFT122 zinc ribbon" evidence="10">
    <location>
        <begin position="1033"/>
        <end position="1077"/>
    </location>
</feature>
<dbReference type="Proteomes" id="UP001208570">
    <property type="component" value="Unassembled WGS sequence"/>
</dbReference>